<evidence type="ECO:0000256" key="1">
    <source>
        <dbReference type="SAM" id="MobiDB-lite"/>
    </source>
</evidence>
<protein>
    <submittedName>
        <fullName evidence="2">Uncharacterized protein</fullName>
    </submittedName>
</protein>
<gene>
    <name evidence="2" type="ORF">C1I98_13830</name>
</gene>
<evidence type="ECO:0000313" key="3">
    <source>
        <dbReference type="Proteomes" id="UP000248544"/>
    </source>
</evidence>
<accession>A0A2W2HM09</accession>
<comment type="caution">
    <text evidence="2">The sequence shown here is derived from an EMBL/GenBank/DDBJ whole genome shotgun (WGS) entry which is preliminary data.</text>
</comment>
<dbReference type="Proteomes" id="UP000248544">
    <property type="component" value="Unassembled WGS sequence"/>
</dbReference>
<name>A0A2W2HM09_9ACTN</name>
<sequence length="82" mass="9179">MQFQVDLALRLSLADSTSRRMGLSRRLPGRGGGRNRRTSLSARKASSSAEMYLLSAMFRGARAQALDSPARVQLRCRRRRSP</sequence>
<reference evidence="2 3" key="1">
    <citation type="submission" date="2018-01" db="EMBL/GenBank/DDBJ databases">
        <title>Draft genome sequence of Sphaerisporangium sp. 7K107.</title>
        <authorList>
            <person name="Sahin N."/>
            <person name="Saygin H."/>
            <person name="Ay H."/>
        </authorList>
    </citation>
    <scope>NUCLEOTIDE SEQUENCE [LARGE SCALE GENOMIC DNA]</scope>
    <source>
        <strain evidence="2 3">7K107</strain>
    </source>
</reference>
<dbReference type="EMBL" id="POUA01000090">
    <property type="protein sequence ID" value="PZG46987.1"/>
    <property type="molecule type" value="Genomic_DNA"/>
</dbReference>
<proteinExistence type="predicted"/>
<dbReference type="AlphaFoldDB" id="A0A2W2HM09"/>
<organism evidence="2 3">
    <name type="scientific">Spongiactinospora gelatinilytica</name>
    <dbReference type="NCBI Taxonomy" id="2666298"/>
    <lineage>
        <taxon>Bacteria</taxon>
        <taxon>Bacillati</taxon>
        <taxon>Actinomycetota</taxon>
        <taxon>Actinomycetes</taxon>
        <taxon>Streptosporangiales</taxon>
        <taxon>Streptosporangiaceae</taxon>
        <taxon>Spongiactinospora</taxon>
    </lineage>
</organism>
<keyword evidence="3" id="KW-1185">Reference proteome</keyword>
<feature type="region of interest" description="Disordered" evidence="1">
    <location>
        <begin position="16"/>
        <end position="44"/>
    </location>
</feature>
<evidence type="ECO:0000313" key="2">
    <source>
        <dbReference type="EMBL" id="PZG46987.1"/>
    </source>
</evidence>